<dbReference type="AlphaFoldDB" id="D3SRV6"/>
<dbReference type="eggNOG" id="arCOG03898">
    <property type="taxonomic scope" value="Archaea"/>
</dbReference>
<feature type="compositionally biased region" description="Basic and acidic residues" evidence="1">
    <location>
        <begin position="204"/>
        <end position="213"/>
    </location>
</feature>
<dbReference type="Proteomes" id="UP000011543">
    <property type="component" value="Unassembled WGS sequence"/>
</dbReference>
<keyword evidence="3" id="KW-0540">Nuclease</keyword>
<dbReference type="Pfam" id="PF13391">
    <property type="entry name" value="HNH_2"/>
    <property type="match status" value="1"/>
</dbReference>
<reference evidence="4 6" key="3">
    <citation type="journal article" date="2014" name="PLoS Genet.">
        <title>Phylogenetically driven sequencing of extremely halophilic archaea reveals strategies for static and dynamic osmo-response.</title>
        <authorList>
            <person name="Becker E.A."/>
            <person name="Seitzer P.M."/>
            <person name="Tritt A."/>
            <person name="Larsen D."/>
            <person name="Krusor M."/>
            <person name="Yao A.I."/>
            <person name="Wu D."/>
            <person name="Madern D."/>
            <person name="Eisen J.A."/>
            <person name="Darling A.E."/>
            <person name="Facciotti M.T."/>
        </authorList>
    </citation>
    <scope>NUCLEOTIDE SEQUENCE [LARGE SCALE GENOMIC DNA]</scope>
    <source>
        <strain evidence="6">ATCC 43099 / DSM 3394 / CCM 3739 / CIP 104546 / IAM 13178 / JCM 8861 / NBRC 102185 / NCIMB 2190 / MS3</strain>
        <strain evidence="4">MS-3</strain>
    </source>
</reference>
<feature type="region of interest" description="Disordered" evidence="1">
    <location>
        <begin position="184"/>
        <end position="213"/>
    </location>
</feature>
<proteinExistence type="predicted"/>
<dbReference type="PaxDb" id="547559-Nmag_3178"/>
<dbReference type="Proteomes" id="UP000001879">
    <property type="component" value="Chromosome"/>
</dbReference>
<organism evidence="3 5">
    <name type="scientific">Natrialba magadii (strain ATCC 43099 / DSM 3394 / CCM 3739 / CIP 104546 / IAM 13178 / JCM 8861 / NBRC 102185 / NCIMB 2190 / MS3)</name>
    <name type="common">Natronobacterium magadii</name>
    <dbReference type="NCBI Taxonomy" id="547559"/>
    <lineage>
        <taxon>Archaea</taxon>
        <taxon>Methanobacteriati</taxon>
        <taxon>Methanobacteriota</taxon>
        <taxon>Stenosarchaea group</taxon>
        <taxon>Halobacteria</taxon>
        <taxon>Halobacteriales</taxon>
        <taxon>Natrialbaceae</taxon>
        <taxon>Natrialba</taxon>
    </lineage>
</organism>
<dbReference type="EMBL" id="CP001932">
    <property type="protein sequence ID" value="ADD06730.1"/>
    <property type="molecule type" value="Genomic_DNA"/>
</dbReference>
<dbReference type="RefSeq" id="WP_004214516.1">
    <property type="nucleotide sequence ID" value="NC_013922.1"/>
</dbReference>
<dbReference type="GeneID" id="8826039"/>
<keyword evidence="5" id="KW-1185">Reference proteome</keyword>
<reference evidence="3" key="4">
    <citation type="submission" date="2016-09" db="EMBL/GenBank/DDBJ databases">
        <authorList>
            <person name="Pfeiffer F."/>
        </authorList>
    </citation>
    <scope>NUCLEOTIDE SEQUENCE</scope>
    <source>
        <strain evidence="3">ATCC 43099</strain>
    </source>
</reference>
<feature type="domain" description="HNH nuclease" evidence="2">
    <location>
        <begin position="107"/>
        <end position="160"/>
    </location>
</feature>
<accession>D3SRV6</accession>
<keyword evidence="3" id="KW-0255">Endonuclease</keyword>
<dbReference type="OrthoDB" id="9837at2157"/>
<dbReference type="GO" id="GO:0004519">
    <property type="term" value="F:endonuclease activity"/>
    <property type="evidence" value="ECO:0007669"/>
    <property type="project" value="UniProtKB-KW"/>
</dbReference>
<evidence type="ECO:0000256" key="1">
    <source>
        <dbReference type="SAM" id="MobiDB-lite"/>
    </source>
</evidence>
<evidence type="ECO:0000259" key="2">
    <source>
        <dbReference type="Pfam" id="PF13391"/>
    </source>
</evidence>
<dbReference type="CDD" id="cd00085">
    <property type="entry name" value="HNHc"/>
    <property type="match status" value="1"/>
</dbReference>
<reference evidence="3 5" key="2">
    <citation type="journal article" date="2012" name="BMC Genomics">
        <title>A comparative genomics perspective on the genetic content of the alkaliphilic haloarchaeon Natrialba magadii ATCC 43099T.</title>
        <authorList>
            <person name="Siddaramappa S."/>
            <person name="Challacombe J.F."/>
            <person name="Decastro R.E."/>
            <person name="Pfeiffer F."/>
            <person name="Sastre D.E."/>
            <person name="Gimenez M.I."/>
            <person name="Paggi R.A."/>
            <person name="Detter J.C."/>
            <person name="Davenport K.W."/>
            <person name="Goodwin L.A."/>
            <person name="Kyrpides N."/>
            <person name="Tapia R."/>
            <person name="Pitluck S."/>
            <person name="Lucas S."/>
            <person name="Woyke T."/>
            <person name="Maupin-Furlow J.A."/>
        </authorList>
    </citation>
    <scope>NUCLEOTIDE SEQUENCE [LARGE SCALE GENOMIC DNA]</scope>
    <source>
        <strain evidence="3">ATCC 43099</strain>
        <strain evidence="5">ATCC 43099 / DSM 3394 / CCM 3739 / CIP 104546 / IAM 13178 / JCM 8861 / NBRC 102185 / NCIMB 2190 / MS3</strain>
    </source>
</reference>
<keyword evidence="3" id="KW-0378">Hydrolase</keyword>
<evidence type="ECO:0000313" key="4">
    <source>
        <dbReference type="EMBL" id="ELY32126.1"/>
    </source>
</evidence>
<sequence>MKEATHELIPIYFFTSVEGVDAYEYEGLVNVVDHTYVNDGERMVYRFEMQKLGIAGWDEYTDAQATVVMAADDGPSLTDTTERERTTRLTRSSAFAKQVKHAYDDTCAACGAARRSPDGSPEVEAAHIFPKAEGGIDRVHNGLALCRLHHWAFDTGWFAVTSDREIILNDRTDETAPEEIRTLEGTQLAVPQEPAKQPSSDALQAHRELHGIE</sequence>
<protein>
    <submittedName>
        <fullName evidence="3">Restriction endonuclease-like protein</fullName>
    </submittedName>
</protein>
<evidence type="ECO:0000313" key="5">
    <source>
        <dbReference type="Proteomes" id="UP000001879"/>
    </source>
</evidence>
<dbReference type="InterPro" id="IPR003615">
    <property type="entry name" value="HNH_nuc"/>
</dbReference>
<gene>
    <name evidence="3" type="ordered locus">Nmag_3178</name>
    <name evidence="4" type="ORF">C500_04508</name>
</gene>
<dbReference type="KEGG" id="nmg:Nmag_3178"/>
<evidence type="ECO:0000313" key="3">
    <source>
        <dbReference type="EMBL" id="ADD06730.1"/>
    </source>
</evidence>
<name>D3SRV6_NATMM</name>
<reference evidence="5" key="1">
    <citation type="submission" date="2010-02" db="EMBL/GenBank/DDBJ databases">
        <title>Complete sequence of chromosome of Natrialba magadii ATCC 43099.</title>
        <authorList>
            <consortium name="US DOE Joint Genome Institute"/>
            <person name="Lucas S."/>
            <person name="Copeland A."/>
            <person name="Lapidus A."/>
            <person name="Cheng J.-F."/>
            <person name="Bruce D."/>
            <person name="Goodwin L."/>
            <person name="Pitluck S."/>
            <person name="Davenport K."/>
            <person name="Saunders E."/>
            <person name="Detter J.C."/>
            <person name="Han C."/>
            <person name="Tapia R."/>
            <person name="Land M."/>
            <person name="Hauser L."/>
            <person name="Kyrpides N."/>
            <person name="Mikhailova N."/>
            <person name="De Castro R.E."/>
            <person name="Maupin-Furlow J.A."/>
            <person name="Woyke T."/>
        </authorList>
    </citation>
    <scope>NUCLEOTIDE SEQUENCE [LARGE SCALE GENOMIC DNA]</scope>
    <source>
        <strain evidence="5">ATCC 43099 / DSM 3394 / CCM 3739 / CIP 104546 / IAM 13178 / JCM 8861 / NBRC 102185 / NCIMB 2190 / MS3</strain>
    </source>
</reference>
<evidence type="ECO:0000313" key="6">
    <source>
        <dbReference type="Proteomes" id="UP000011543"/>
    </source>
</evidence>
<dbReference type="PATRIC" id="fig|547559.17.peg.860"/>
<dbReference type="EMBL" id="AOHS01000022">
    <property type="protein sequence ID" value="ELY32126.1"/>
    <property type="molecule type" value="Genomic_DNA"/>
</dbReference>
<dbReference type="HOGENOM" id="CLU_079894_0_0_2"/>
<dbReference type="Gene3D" id="1.10.30.50">
    <property type="match status" value="1"/>
</dbReference>